<dbReference type="AlphaFoldDB" id="A0A443SJT7"/>
<dbReference type="NCBIfam" id="NF002010">
    <property type="entry name" value="PRK00811.1"/>
    <property type="match status" value="1"/>
</dbReference>
<gene>
    <name evidence="6" type="ORF">B4U80_03894</name>
</gene>
<dbReference type="PANTHER" id="PTHR11558">
    <property type="entry name" value="SPERMIDINE/SPERMINE SYNTHASE"/>
    <property type="match status" value="1"/>
</dbReference>
<sequence>MDSFKKGWFTEQGVLNADQVALSIKYSKVLHEENSPFQRILVFESPKFGKCLVLNDAVQCTEIDEFSYQESIAFLPLNCHPNPKKVLIIGGGDGGVAREVLKHPLVEEVTLCEIDEAVINVSKKYFPTLSCSFGDPRLKLVIADGNQFVQNHKNMYDVIICDSSDPCGPAECLFQRPYYQHMWDSLRSGGIICTQAESYWFDFELVQSLYKMAKSIFKCVNYSTISMPTYPSGQIGFVLACKDKSIDFSLPVYKFSQKQRESMNLKYYSEKMHQSCFTLPPFVLRALNEE</sequence>
<accession>A0A443SJT7</accession>
<dbReference type="InterPro" id="IPR030374">
    <property type="entry name" value="PABS"/>
</dbReference>
<dbReference type="PROSITE" id="PS51006">
    <property type="entry name" value="PABS_2"/>
    <property type="match status" value="1"/>
</dbReference>
<keyword evidence="3" id="KW-0620">Polyamine biosynthesis</keyword>
<dbReference type="Gene3D" id="2.30.140.10">
    <property type="entry name" value="Spermidine synthase, tetramerisation domain"/>
    <property type="match status" value="1"/>
</dbReference>
<dbReference type="HAMAP" id="MF_00198">
    <property type="entry name" value="Spermidine_synth"/>
    <property type="match status" value="1"/>
</dbReference>
<evidence type="ECO:0000256" key="2">
    <source>
        <dbReference type="ARBA" id="ARBA00022679"/>
    </source>
</evidence>
<evidence type="ECO:0000256" key="1">
    <source>
        <dbReference type="ARBA" id="ARBA00007867"/>
    </source>
</evidence>
<dbReference type="OrthoDB" id="38125at2759"/>
<dbReference type="Gene3D" id="3.40.50.150">
    <property type="entry name" value="Vaccinia Virus protein VP39"/>
    <property type="match status" value="1"/>
</dbReference>
<dbReference type="VEuPathDB" id="VectorBase:LDEU004299"/>
<dbReference type="InterPro" id="IPR001045">
    <property type="entry name" value="Spermi_synthase"/>
</dbReference>
<dbReference type="PROSITE" id="PS01330">
    <property type="entry name" value="PABS_1"/>
    <property type="match status" value="1"/>
</dbReference>
<evidence type="ECO:0000256" key="3">
    <source>
        <dbReference type="PROSITE-ProRule" id="PRU00354"/>
    </source>
</evidence>
<keyword evidence="7" id="KW-1185">Reference proteome</keyword>
<dbReference type="GO" id="GO:0008295">
    <property type="term" value="P:spermidine biosynthetic process"/>
    <property type="evidence" value="ECO:0007669"/>
    <property type="project" value="TreeGrafter"/>
</dbReference>
<dbReference type="InterPro" id="IPR037163">
    <property type="entry name" value="Spermidine_synt_N_sf"/>
</dbReference>
<evidence type="ECO:0000313" key="6">
    <source>
        <dbReference type="EMBL" id="RWS27742.1"/>
    </source>
</evidence>
<dbReference type="Pfam" id="PF17284">
    <property type="entry name" value="Spermine_synt_N"/>
    <property type="match status" value="1"/>
</dbReference>
<dbReference type="FunFam" id="3.40.50.150:FF:000013">
    <property type="entry name" value="Spermidine synthase"/>
    <property type="match status" value="1"/>
</dbReference>
<dbReference type="InterPro" id="IPR029063">
    <property type="entry name" value="SAM-dependent_MTases_sf"/>
</dbReference>
<evidence type="ECO:0000259" key="5">
    <source>
        <dbReference type="PROSITE" id="PS51006"/>
    </source>
</evidence>
<dbReference type="InterPro" id="IPR035246">
    <property type="entry name" value="Spermidine_synt_N"/>
</dbReference>
<comment type="caution">
    <text evidence="6">The sequence shown here is derived from an EMBL/GenBank/DDBJ whole genome shotgun (WGS) entry which is preliminary data.</text>
</comment>
<feature type="domain" description="PABS" evidence="5">
    <location>
        <begin position="6"/>
        <end position="242"/>
    </location>
</feature>
<feature type="active site" description="Proton acceptor" evidence="3">
    <location>
        <position position="162"/>
    </location>
</feature>
<evidence type="ECO:0000313" key="7">
    <source>
        <dbReference type="Proteomes" id="UP000288716"/>
    </source>
</evidence>
<dbReference type="GO" id="GO:0005829">
    <property type="term" value="C:cytosol"/>
    <property type="evidence" value="ECO:0007669"/>
    <property type="project" value="TreeGrafter"/>
</dbReference>
<keyword evidence="2 3" id="KW-0808">Transferase</keyword>
<comment type="similarity">
    <text evidence="1 4">Belongs to the spermidine/spermine synthase family.</text>
</comment>
<dbReference type="Pfam" id="PF01564">
    <property type="entry name" value="Spermine_synth"/>
    <property type="match status" value="1"/>
</dbReference>
<name>A0A443SJT7_9ACAR</name>
<dbReference type="CDD" id="cd02440">
    <property type="entry name" value="AdoMet_MTases"/>
    <property type="match status" value="1"/>
</dbReference>
<dbReference type="PANTHER" id="PTHR11558:SF11">
    <property type="entry name" value="SPERMIDINE SYNTHASE"/>
    <property type="match status" value="1"/>
</dbReference>
<protein>
    <submittedName>
        <fullName evidence="6">Spermidine synthase-like protein</fullName>
    </submittedName>
</protein>
<dbReference type="InterPro" id="IPR030373">
    <property type="entry name" value="PABS_CS"/>
</dbReference>
<dbReference type="EMBL" id="NCKV01001804">
    <property type="protein sequence ID" value="RWS27742.1"/>
    <property type="molecule type" value="Genomic_DNA"/>
</dbReference>
<proteinExistence type="inferred from homology"/>
<dbReference type="GO" id="GO:0004766">
    <property type="term" value="F:spermidine synthase activity"/>
    <property type="evidence" value="ECO:0007669"/>
    <property type="project" value="TreeGrafter"/>
</dbReference>
<dbReference type="STRING" id="299467.A0A443SJT7"/>
<organism evidence="6 7">
    <name type="scientific">Leptotrombidium deliense</name>
    <dbReference type="NCBI Taxonomy" id="299467"/>
    <lineage>
        <taxon>Eukaryota</taxon>
        <taxon>Metazoa</taxon>
        <taxon>Ecdysozoa</taxon>
        <taxon>Arthropoda</taxon>
        <taxon>Chelicerata</taxon>
        <taxon>Arachnida</taxon>
        <taxon>Acari</taxon>
        <taxon>Acariformes</taxon>
        <taxon>Trombidiformes</taxon>
        <taxon>Prostigmata</taxon>
        <taxon>Anystina</taxon>
        <taxon>Parasitengona</taxon>
        <taxon>Trombiculoidea</taxon>
        <taxon>Trombiculidae</taxon>
        <taxon>Leptotrombidium</taxon>
    </lineage>
</organism>
<dbReference type="SUPFAM" id="SSF53335">
    <property type="entry name" value="S-adenosyl-L-methionine-dependent methyltransferases"/>
    <property type="match status" value="1"/>
</dbReference>
<dbReference type="Proteomes" id="UP000288716">
    <property type="component" value="Unassembled WGS sequence"/>
</dbReference>
<evidence type="ECO:0000256" key="4">
    <source>
        <dbReference type="RuleBase" id="RU003836"/>
    </source>
</evidence>
<dbReference type="NCBIfam" id="TIGR00417">
    <property type="entry name" value="speE"/>
    <property type="match status" value="1"/>
</dbReference>
<reference evidence="6 7" key="1">
    <citation type="journal article" date="2018" name="Gigascience">
        <title>Genomes of trombidid mites reveal novel predicted allergens and laterally-transferred genes associated with secondary metabolism.</title>
        <authorList>
            <person name="Dong X."/>
            <person name="Chaisiri K."/>
            <person name="Xia D."/>
            <person name="Armstrong S.D."/>
            <person name="Fang Y."/>
            <person name="Donnelly M.J."/>
            <person name="Kadowaki T."/>
            <person name="McGarry J.W."/>
            <person name="Darby A.C."/>
            <person name="Makepeace B.L."/>
        </authorList>
    </citation>
    <scope>NUCLEOTIDE SEQUENCE [LARGE SCALE GENOMIC DNA]</scope>
    <source>
        <strain evidence="6">UoL-UT</strain>
    </source>
</reference>